<evidence type="ECO:0000256" key="5">
    <source>
        <dbReference type="SAM" id="MobiDB-lite"/>
    </source>
</evidence>
<dbReference type="GO" id="GO:0046872">
    <property type="term" value="F:metal ion binding"/>
    <property type="evidence" value="ECO:0007669"/>
    <property type="project" value="UniProtKB-KW"/>
</dbReference>
<keyword evidence="6" id="KW-0436">Ligase</keyword>
<comment type="caution">
    <text evidence="6">The sequence shown here is derived from an EMBL/GenBank/DDBJ whole genome shotgun (WGS) entry which is preliminary data.</text>
</comment>
<dbReference type="NCBIfam" id="TIGR02727">
    <property type="entry name" value="MTHFS_bact"/>
    <property type="match status" value="1"/>
</dbReference>
<comment type="cofactor">
    <cofactor evidence="4">
        <name>Mg(2+)</name>
        <dbReference type="ChEBI" id="CHEBI:18420"/>
    </cofactor>
</comment>
<feature type="region of interest" description="Disordered" evidence="5">
    <location>
        <begin position="68"/>
        <end position="110"/>
    </location>
</feature>
<dbReference type="InterPro" id="IPR002698">
    <property type="entry name" value="FTHF_cligase"/>
</dbReference>
<dbReference type="RefSeq" id="WP_157337837.1">
    <property type="nucleotide sequence ID" value="NZ_RHLK01000012.1"/>
</dbReference>
<evidence type="ECO:0000256" key="1">
    <source>
        <dbReference type="ARBA" id="ARBA00010638"/>
    </source>
</evidence>
<accession>A0A7X3FKR7</accession>
<dbReference type="GO" id="GO:0030272">
    <property type="term" value="F:5-formyltetrahydrofolate cyclo-ligase activity"/>
    <property type="evidence" value="ECO:0007669"/>
    <property type="project" value="UniProtKB-EC"/>
</dbReference>
<evidence type="ECO:0000313" key="6">
    <source>
        <dbReference type="EMBL" id="MVP01440.1"/>
    </source>
</evidence>
<feature type="region of interest" description="Disordered" evidence="5">
    <location>
        <begin position="1"/>
        <end position="22"/>
    </location>
</feature>
<evidence type="ECO:0000256" key="4">
    <source>
        <dbReference type="RuleBase" id="RU361279"/>
    </source>
</evidence>
<reference evidence="6 7" key="1">
    <citation type="journal article" date="2019" name="Microorganisms">
        <title>Paenibacillus lutrae sp. nov., A Chitinolytic Species Isolated from A River Otter in Castril Natural Park, Granada, Spain.</title>
        <authorList>
            <person name="Rodriguez M."/>
            <person name="Reina J.C."/>
            <person name="Bejar V."/>
            <person name="Llamas I."/>
        </authorList>
    </citation>
    <scope>NUCLEOTIDE SEQUENCE [LARGE SCALE GENOMIC DNA]</scope>
    <source>
        <strain evidence="6 7">N10</strain>
    </source>
</reference>
<dbReference type="Gene3D" id="3.40.50.10420">
    <property type="entry name" value="NagB/RpiA/CoA transferase-like"/>
    <property type="match status" value="1"/>
</dbReference>
<organism evidence="6 7">
    <name type="scientific">Paenibacillus lutrae</name>
    <dbReference type="NCBI Taxonomy" id="2078573"/>
    <lineage>
        <taxon>Bacteria</taxon>
        <taxon>Bacillati</taxon>
        <taxon>Bacillota</taxon>
        <taxon>Bacilli</taxon>
        <taxon>Bacillales</taxon>
        <taxon>Paenibacillaceae</taxon>
        <taxon>Paenibacillus</taxon>
    </lineage>
</organism>
<keyword evidence="3 4" id="KW-0067">ATP-binding</keyword>
<keyword evidence="4" id="KW-0460">Magnesium</keyword>
<dbReference type="InterPro" id="IPR024185">
    <property type="entry name" value="FTHF_cligase-like_sf"/>
</dbReference>
<evidence type="ECO:0000313" key="7">
    <source>
        <dbReference type="Proteomes" id="UP000490800"/>
    </source>
</evidence>
<dbReference type="EC" id="6.3.3.2" evidence="4"/>
<evidence type="ECO:0000256" key="2">
    <source>
        <dbReference type="ARBA" id="ARBA00022741"/>
    </source>
</evidence>
<gene>
    <name evidence="6" type="ORF">EDM21_18240</name>
</gene>
<dbReference type="Pfam" id="PF01812">
    <property type="entry name" value="5-FTHF_cyc-lig"/>
    <property type="match status" value="1"/>
</dbReference>
<keyword evidence="7" id="KW-1185">Reference proteome</keyword>
<name>A0A7X3FKR7_9BACL</name>
<dbReference type="GO" id="GO:0009396">
    <property type="term" value="P:folic acid-containing compound biosynthetic process"/>
    <property type="evidence" value="ECO:0007669"/>
    <property type="project" value="TreeGrafter"/>
</dbReference>
<dbReference type="Proteomes" id="UP000490800">
    <property type="component" value="Unassembled WGS sequence"/>
</dbReference>
<evidence type="ECO:0000256" key="3">
    <source>
        <dbReference type="ARBA" id="ARBA00022840"/>
    </source>
</evidence>
<dbReference type="EMBL" id="RHLK01000012">
    <property type="protein sequence ID" value="MVP01440.1"/>
    <property type="molecule type" value="Genomic_DNA"/>
</dbReference>
<dbReference type="InterPro" id="IPR037171">
    <property type="entry name" value="NagB/RpiA_transferase-like"/>
</dbReference>
<proteinExistence type="inferred from homology"/>
<dbReference type="SUPFAM" id="SSF100950">
    <property type="entry name" value="NagB/RpiA/CoA transferase-like"/>
    <property type="match status" value="1"/>
</dbReference>
<dbReference type="OrthoDB" id="9801938at2"/>
<dbReference type="AlphaFoldDB" id="A0A7X3FKR7"/>
<dbReference type="PANTHER" id="PTHR23407">
    <property type="entry name" value="ATPASE INHIBITOR/5-FORMYLTETRAHYDROFOLATE CYCLO-LIGASE"/>
    <property type="match status" value="1"/>
</dbReference>
<comment type="similarity">
    <text evidence="1 4">Belongs to the 5-formyltetrahydrofolate cyclo-ligase family.</text>
</comment>
<feature type="compositionally biased region" description="Polar residues" evidence="5">
    <location>
        <begin position="90"/>
        <end position="99"/>
    </location>
</feature>
<keyword evidence="4" id="KW-0479">Metal-binding</keyword>
<sequence>MNMDYKSQVRKRTEKLRSSLAPGDRIQREQRINEHLIAWLQAAIAGDGIRASGRTALSLIGETAQDPPVFSGNVTGTPPNGMDSIRTNEESTNLAQTKADQSDESAARSARQEELESPVFLAYVPFRSECDIKPVIEACWETGIRVYVPRSIYSTRELKFYEIHSWSDLEEGMHGILEPNRGNEILSDLLAVTAVLVPGLAFDRSFGRLGYGGGYYDRFLEQLLIACGKAEKKVPPLLAAAFEIQLADDLPMEAHDIRLDVIITESGIYTRT</sequence>
<dbReference type="GO" id="GO:0005524">
    <property type="term" value="F:ATP binding"/>
    <property type="evidence" value="ECO:0007669"/>
    <property type="project" value="UniProtKB-KW"/>
</dbReference>
<protein>
    <recommendedName>
        <fullName evidence="4">5-formyltetrahydrofolate cyclo-ligase</fullName>
        <ecNumber evidence="4">6.3.3.2</ecNumber>
    </recommendedName>
</protein>
<comment type="catalytic activity">
    <reaction evidence="4">
        <text>(6S)-5-formyl-5,6,7,8-tetrahydrofolate + ATP = (6R)-5,10-methenyltetrahydrofolate + ADP + phosphate</text>
        <dbReference type="Rhea" id="RHEA:10488"/>
        <dbReference type="ChEBI" id="CHEBI:30616"/>
        <dbReference type="ChEBI" id="CHEBI:43474"/>
        <dbReference type="ChEBI" id="CHEBI:57455"/>
        <dbReference type="ChEBI" id="CHEBI:57457"/>
        <dbReference type="ChEBI" id="CHEBI:456216"/>
        <dbReference type="EC" id="6.3.3.2"/>
    </reaction>
</comment>
<dbReference type="PANTHER" id="PTHR23407:SF1">
    <property type="entry name" value="5-FORMYLTETRAHYDROFOLATE CYCLO-LIGASE"/>
    <property type="match status" value="1"/>
</dbReference>
<dbReference type="GO" id="GO:0035999">
    <property type="term" value="P:tetrahydrofolate interconversion"/>
    <property type="evidence" value="ECO:0007669"/>
    <property type="project" value="TreeGrafter"/>
</dbReference>
<keyword evidence="2 4" id="KW-0547">Nucleotide-binding</keyword>